<evidence type="ECO:0000313" key="4">
    <source>
        <dbReference type="Proteomes" id="UP001211907"/>
    </source>
</evidence>
<evidence type="ECO:0000256" key="1">
    <source>
        <dbReference type="SAM" id="MobiDB-lite"/>
    </source>
</evidence>
<dbReference type="AlphaFoldDB" id="A0AAD5XI62"/>
<dbReference type="Proteomes" id="UP001211907">
    <property type="component" value="Unassembled WGS sequence"/>
</dbReference>
<keyword evidence="2" id="KW-1133">Transmembrane helix</keyword>
<evidence type="ECO:0000313" key="3">
    <source>
        <dbReference type="EMBL" id="KAJ3123344.1"/>
    </source>
</evidence>
<feature type="transmembrane region" description="Helical" evidence="2">
    <location>
        <begin position="64"/>
        <end position="86"/>
    </location>
</feature>
<evidence type="ECO:0000256" key="2">
    <source>
        <dbReference type="SAM" id="Phobius"/>
    </source>
</evidence>
<proteinExistence type="predicted"/>
<keyword evidence="2" id="KW-0472">Membrane</keyword>
<sequence>MATAPTEDTAATTDGDRAGDVDVEELEEELEEPAEVPGAKLPPLFPLPPLALTVAVPVVTTTPAAPVAVAVVVVVVVVVAAPAQFVGTAKIWQV</sequence>
<keyword evidence="4" id="KW-1185">Reference proteome</keyword>
<protein>
    <submittedName>
        <fullName evidence="3">Uncharacterized protein</fullName>
    </submittedName>
</protein>
<comment type="caution">
    <text evidence="3">The sequence shown here is derived from an EMBL/GenBank/DDBJ whole genome shotgun (WGS) entry which is preliminary data.</text>
</comment>
<reference evidence="3" key="1">
    <citation type="submission" date="2020-05" db="EMBL/GenBank/DDBJ databases">
        <title>Phylogenomic resolution of chytrid fungi.</title>
        <authorList>
            <person name="Stajich J.E."/>
            <person name="Amses K."/>
            <person name="Simmons R."/>
            <person name="Seto K."/>
            <person name="Myers J."/>
            <person name="Bonds A."/>
            <person name="Quandt C.A."/>
            <person name="Barry K."/>
            <person name="Liu P."/>
            <person name="Grigoriev I."/>
            <person name="Longcore J.E."/>
            <person name="James T.Y."/>
        </authorList>
    </citation>
    <scope>NUCLEOTIDE SEQUENCE</scope>
    <source>
        <strain evidence="3">JEL0513</strain>
    </source>
</reference>
<feature type="region of interest" description="Disordered" evidence="1">
    <location>
        <begin position="1"/>
        <end position="38"/>
    </location>
</feature>
<organism evidence="3 4">
    <name type="scientific">Physocladia obscura</name>
    <dbReference type="NCBI Taxonomy" id="109957"/>
    <lineage>
        <taxon>Eukaryota</taxon>
        <taxon>Fungi</taxon>
        <taxon>Fungi incertae sedis</taxon>
        <taxon>Chytridiomycota</taxon>
        <taxon>Chytridiomycota incertae sedis</taxon>
        <taxon>Chytridiomycetes</taxon>
        <taxon>Chytridiales</taxon>
        <taxon>Chytriomycetaceae</taxon>
        <taxon>Physocladia</taxon>
    </lineage>
</organism>
<keyword evidence="2" id="KW-0812">Transmembrane</keyword>
<name>A0AAD5XI62_9FUNG</name>
<feature type="compositionally biased region" description="Acidic residues" evidence="1">
    <location>
        <begin position="21"/>
        <end position="34"/>
    </location>
</feature>
<accession>A0AAD5XI62</accession>
<feature type="compositionally biased region" description="Low complexity" evidence="1">
    <location>
        <begin position="1"/>
        <end position="13"/>
    </location>
</feature>
<dbReference type="EMBL" id="JADGJH010000744">
    <property type="protein sequence ID" value="KAJ3123344.1"/>
    <property type="molecule type" value="Genomic_DNA"/>
</dbReference>
<gene>
    <name evidence="3" type="ORF">HK100_011641</name>
</gene>